<dbReference type="EMBL" id="LANR01000001">
    <property type="protein sequence ID" value="KJV61819.1"/>
    <property type="molecule type" value="Genomic_DNA"/>
</dbReference>
<sequence length="45" mass="5652">MYKAKFPIDFYIKQYRFPYNLIFYKEFMLGYEKAQTSLNREQKQA</sequence>
<reference evidence="1 2" key="1">
    <citation type="submission" date="2015-01" db="EMBL/GenBank/DDBJ databases">
        <title>Genome Sequencing of Rickettsiales.</title>
        <authorList>
            <person name="Daugherty S.C."/>
            <person name="Su Q."/>
            <person name="Abolude K."/>
            <person name="Beier-Sexton M."/>
            <person name="Carlyon J.A."/>
            <person name="Carter R."/>
            <person name="Day N.P."/>
            <person name="Dumler S.J."/>
            <person name="Dyachenko V."/>
            <person name="Godinez A."/>
            <person name="Kurtti T.J."/>
            <person name="Lichay M."/>
            <person name="Mullins K.E."/>
            <person name="Ott S."/>
            <person name="Pappas-Brown V."/>
            <person name="Paris D.H."/>
            <person name="Patel P."/>
            <person name="Richards A.L."/>
            <person name="Sadzewicz L."/>
            <person name="Sears K."/>
            <person name="Seidman D."/>
            <person name="Sengamalay N."/>
            <person name="Stenos J."/>
            <person name="Tallon L.J."/>
            <person name="Vincent G."/>
            <person name="Fraser C.M."/>
            <person name="Munderloh U."/>
            <person name="Dunning-Hotopp J.C."/>
        </authorList>
    </citation>
    <scope>NUCLEOTIDE SEQUENCE [LARGE SCALE GENOMIC DNA]</scope>
    <source>
        <strain evidence="1 2">Ac/Pa</strain>
    </source>
</reference>
<organism evidence="1 2">
    <name type="scientific">Rickettsia amblyommatis str. Ac/Pa</name>
    <dbReference type="NCBI Taxonomy" id="1359164"/>
    <lineage>
        <taxon>Bacteria</taxon>
        <taxon>Pseudomonadati</taxon>
        <taxon>Pseudomonadota</taxon>
        <taxon>Alphaproteobacteria</taxon>
        <taxon>Rickettsiales</taxon>
        <taxon>Rickettsiaceae</taxon>
        <taxon>Rickettsieae</taxon>
        <taxon>Rickettsia</taxon>
        <taxon>spotted fever group</taxon>
    </lineage>
</organism>
<proteinExistence type="predicted"/>
<evidence type="ECO:0000313" key="1">
    <source>
        <dbReference type="EMBL" id="KJV61819.1"/>
    </source>
</evidence>
<evidence type="ECO:0000313" key="2">
    <source>
        <dbReference type="Proteomes" id="UP000033556"/>
    </source>
</evidence>
<dbReference type="PATRIC" id="fig|1359164.3.peg.822"/>
<name>A0A0F3N4I7_RICAM</name>
<protein>
    <submittedName>
        <fullName evidence="1">Proline/betaine transporter domain protein</fullName>
    </submittedName>
</protein>
<accession>A0A0F3N4I7</accession>
<keyword evidence="2" id="KW-1185">Reference proteome</keyword>
<comment type="caution">
    <text evidence="1">The sequence shown here is derived from an EMBL/GenBank/DDBJ whole genome shotgun (WGS) entry which is preliminary data.</text>
</comment>
<dbReference type="Proteomes" id="UP000033556">
    <property type="component" value="Unassembled WGS sequence"/>
</dbReference>
<gene>
    <name evidence="1" type="ORF">APHACPA_0835</name>
</gene>
<dbReference type="AlphaFoldDB" id="A0A0F3N4I7"/>